<keyword evidence="2" id="KW-1185">Reference proteome</keyword>
<evidence type="ECO:0000313" key="1">
    <source>
        <dbReference type="EMBL" id="USE83586.1"/>
    </source>
</evidence>
<dbReference type="Pfam" id="PF14568">
    <property type="entry name" value="SUKH_6"/>
    <property type="match status" value="1"/>
</dbReference>
<sequence length="74" mass="8541">MPYQNLNVMYDFGSISLEVIEKFEQAYEINLPLNYKKLITSHNGVQFIENSFEYTDSNSEVGESGIAFCCFGRR</sequence>
<dbReference type="Gene3D" id="3.40.1580.10">
    <property type="entry name" value="SMI1/KNR4-like"/>
    <property type="match status" value="1"/>
</dbReference>
<dbReference type="RefSeq" id="WP_252221357.1">
    <property type="nucleotide sequence ID" value="NZ_CP098732.1"/>
</dbReference>
<reference evidence="1" key="1">
    <citation type="submission" date="2022-06" db="EMBL/GenBank/DDBJ databases">
        <title>Isolation, identification and characterization of iprodione-degrading strains in Lhasa, Tibet.</title>
        <authorList>
            <person name="Pan H."/>
        </authorList>
    </citation>
    <scope>NUCLEOTIDE SEQUENCE</scope>
    <source>
        <strain evidence="1">Y-23</strain>
    </source>
</reference>
<dbReference type="KEGG" id="atz:M5E07_01670"/>
<evidence type="ECO:0000313" key="2">
    <source>
        <dbReference type="Proteomes" id="UP001056716"/>
    </source>
</evidence>
<dbReference type="SUPFAM" id="SSF160631">
    <property type="entry name" value="SMI1/KNR4-like"/>
    <property type="match status" value="1"/>
</dbReference>
<accession>A0AAE9S0C3</accession>
<proteinExistence type="predicted"/>
<organism evidence="1 2">
    <name type="scientific">Acinetobacter tibetensis</name>
    <dbReference type="NCBI Taxonomy" id="2943497"/>
    <lineage>
        <taxon>Bacteria</taxon>
        <taxon>Pseudomonadati</taxon>
        <taxon>Pseudomonadota</taxon>
        <taxon>Gammaproteobacteria</taxon>
        <taxon>Moraxellales</taxon>
        <taxon>Moraxellaceae</taxon>
        <taxon>Acinetobacter</taxon>
    </lineage>
</organism>
<dbReference type="AlphaFoldDB" id="A0AAE9S0C3"/>
<dbReference type="InterPro" id="IPR037883">
    <property type="entry name" value="Knr4/Smi1-like_sf"/>
</dbReference>
<name>A0AAE9S0C3_9GAMM</name>
<dbReference type="EMBL" id="CP098732">
    <property type="protein sequence ID" value="USE83586.1"/>
    <property type="molecule type" value="Genomic_DNA"/>
</dbReference>
<gene>
    <name evidence="1" type="ORF">M5E07_01670</name>
</gene>
<dbReference type="Proteomes" id="UP001056716">
    <property type="component" value="Chromosome"/>
</dbReference>
<protein>
    <submittedName>
        <fullName evidence="1">SMI1/KNR4 family protein</fullName>
    </submittedName>
</protein>